<name>A0A847UG50_9EURY</name>
<evidence type="ECO:0000313" key="6">
    <source>
        <dbReference type="EMBL" id="NLV11466.1"/>
    </source>
</evidence>
<feature type="binding site" evidence="3">
    <location>
        <position position="94"/>
    </location>
    <ligand>
        <name>Cu cation</name>
        <dbReference type="ChEBI" id="CHEBI:23378"/>
    </ligand>
</feature>
<evidence type="ECO:0000259" key="5">
    <source>
        <dbReference type="PROSITE" id="PS51352"/>
    </source>
</evidence>
<dbReference type="Pfam" id="PF02630">
    <property type="entry name" value="SCO1-SenC"/>
    <property type="match status" value="1"/>
</dbReference>
<dbReference type="PROSITE" id="PS51352">
    <property type="entry name" value="THIOREDOXIN_2"/>
    <property type="match status" value="1"/>
</dbReference>
<evidence type="ECO:0000256" key="2">
    <source>
        <dbReference type="ARBA" id="ARBA00023008"/>
    </source>
</evidence>
<sequence>MRRRTFLATLGVVGTGAGTAGCLGGVDANDRHPDVVLPEPDREFDSSELPYPAWGQRVPAETVPAALSAQRVSFRTVDEPSLITFFYSHCQTVCPVLISTLRNVRAHARNNGYAGDVSFLPVTFDPARDTAKRLRTYAEEMNVAADGDGWRFLRPQSSERATEVVQAAFGVHFERTEPEEMDEYMFSHASMTLLVNGDGFVERAYRTKSPDEDQIVEDLTAVRTA</sequence>
<organism evidence="6 7">
    <name type="scientific">Halomicrobium mukohataei</name>
    <dbReference type="NCBI Taxonomy" id="57705"/>
    <lineage>
        <taxon>Archaea</taxon>
        <taxon>Methanobacteriati</taxon>
        <taxon>Methanobacteriota</taxon>
        <taxon>Stenosarchaea group</taxon>
        <taxon>Halobacteria</taxon>
        <taxon>Halobacteriales</taxon>
        <taxon>Haloarculaceae</taxon>
        <taxon>Halomicrobium</taxon>
    </lineage>
</organism>
<dbReference type="PROSITE" id="PS51257">
    <property type="entry name" value="PROKAR_LIPOPROTEIN"/>
    <property type="match status" value="1"/>
</dbReference>
<feature type="binding site" evidence="3">
    <location>
        <position position="90"/>
    </location>
    <ligand>
        <name>Cu cation</name>
        <dbReference type="ChEBI" id="CHEBI:23378"/>
    </ligand>
</feature>
<dbReference type="InterPro" id="IPR036249">
    <property type="entry name" value="Thioredoxin-like_sf"/>
</dbReference>
<keyword evidence="3" id="KW-0479">Metal-binding</keyword>
<feature type="disulfide bond" description="Redox-active" evidence="4">
    <location>
        <begin position="90"/>
        <end position="94"/>
    </location>
</feature>
<dbReference type="Gene3D" id="3.40.30.10">
    <property type="entry name" value="Glutaredoxin"/>
    <property type="match status" value="1"/>
</dbReference>
<accession>A0A847UG50</accession>
<dbReference type="InterPro" id="IPR003782">
    <property type="entry name" value="SCO1/SenC"/>
</dbReference>
<dbReference type="Proteomes" id="UP000608662">
    <property type="component" value="Unassembled WGS sequence"/>
</dbReference>
<dbReference type="SUPFAM" id="SSF52833">
    <property type="entry name" value="Thioredoxin-like"/>
    <property type="match status" value="1"/>
</dbReference>
<dbReference type="InterPro" id="IPR013766">
    <property type="entry name" value="Thioredoxin_domain"/>
</dbReference>
<dbReference type="CDD" id="cd02968">
    <property type="entry name" value="SCO"/>
    <property type="match status" value="1"/>
</dbReference>
<dbReference type="GO" id="GO:0046872">
    <property type="term" value="F:metal ion binding"/>
    <property type="evidence" value="ECO:0007669"/>
    <property type="project" value="UniProtKB-KW"/>
</dbReference>
<evidence type="ECO:0000256" key="4">
    <source>
        <dbReference type="PIRSR" id="PIRSR603782-2"/>
    </source>
</evidence>
<reference evidence="6" key="1">
    <citation type="submission" date="2019-12" db="EMBL/GenBank/DDBJ databases">
        <title>Whole-genome sequence of Halomicrobium mukohataei pws1.</title>
        <authorList>
            <person name="Verma D.K."/>
            <person name="Gopal K."/>
            <person name="Prasad E.S."/>
        </authorList>
    </citation>
    <scope>NUCLEOTIDE SEQUENCE</scope>
    <source>
        <strain evidence="6">Pws1</strain>
    </source>
</reference>
<dbReference type="AlphaFoldDB" id="A0A847UG50"/>
<comment type="caution">
    <text evidence="6">The sequence shown here is derived from an EMBL/GenBank/DDBJ whole genome shotgun (WGS) entry which is preliminary data.</text>
</comment>
<keyword evidence="4" id="KW-1015">Disulfide bond</keyword>
<dbReference type="EMBL" id="WOYG01000001">
    <property type="protein sequence ID" value="NLV11466.1"/>
    <property type="molecule type" value="Genomic_DNA"/>
</dbReference>
<gene>
    <name evidence="6" type="ORF">GOC74_16175</name>
</gene>
<dbReference type="PANTHER" id="PTHR12151">
    <property type="entry name" value="ELECTRON TRANSPORT PROTIN SCO1/SENC FAMILY MEMBER"/>
    <property type="match status" value="1"/>
</dbReference>
<evidence type="ECO:0000313" key="7">
    <source>
        <dbReference type="Proteomes" id="UP000608662"/>
    </source>
</evidence>
<feature type="binding site" evidence="3">
    <location>
        <position position="188"/>
    </location>
    <ligand>
        <name>Cu cation</name>
        <dbReference type="ChEBI" id="CHEBI:23378"/>
    </ligand>
</feature>
<evidence type="ECO:0000256" key="3">
    <source>
        <dbReference type="PIRSR" id="PIRSR603782-1"/>
    </source>
</evidence>
<evidence type="ECO:0000256" key="1">
    <source>
        <dbReference type="ARBA" id="ARBA00010996"/>
    </source>
</evidence>
<keyword evidence="2 3" id="KW-0186">Copper</keyword>
<dbReference type="OrthoDB" id="27579at2157"/>
<comment type="similarity">
    <text evidence="1">Belongs to the SCO1/2 family.</text>
</comment>
<dbReference type="PANTHER" id="PTHR12151:SF25">
    <property type="entry name" value="LINALOOL DEHYDRATASE_ISOMERASE DOMAIN-CONTAINING PROTEIN"/>
    <property type="match status" value="1"/>
</dbReference>
<dbReference type="RefSeq" id="WP_170095146.1">
    <property type="nucleotide sequence ID" value="NZ_WOYG01000001.1"/>
</dbReference>
<feature type="domain" description="Thioredoxin" evidence="5">
    <location>
        <begin position="52"/>
        <end position="224"/>
    </location>
</feature>
<proteinExistence type="inferred from homology"/>
<protein>
    <submittedName>
        <fullName evidence="6">SCO family protein</fullName>
    </submittedName>
</protein>